<comment type="subcellular location">
    <subcellularLocation>
        <location evidence="2">Mitochondrion matrix</location>
    </subcellularLocation>
</comment>
<evidence type="ECO:0000256" key="10">
    <source>
        <dbReference type="RuleBase" id="RU003423"/>
    </source>
</evidence>
<comment type="catalytic activity">
    <reaction evidence="9">
        <text>N(6)-[(R)-dihydrolipoyl]-L-lysyl-[protein] + 2-methylpropanoyl-CoA = N(6)-[(R)-S(8)-2-methylpropanoyldihydrolipoyl]-L-lysyl-[protein] + CoA</text>
        <dbReference type="Rhea" id="RHEA:18865"/>
        <dbReference type="Rhea" id="RHEA-COMP:10475"/>
        <dbReference type="Rhea" id="RHEA-COMP:10497"/>
        <dbReference type="ChEBI" id="CHEBI:57287"/>
        <dbReference type="ChEBI" id="CHEBI:57338"/>
        <dbReference type="ChEBI" id="CHEBI:83100"/>
        <dbReference type="ChEBI" id="CHEBI:83142"/>
        <dbReference type="EC" id="2.3.1.168"/>
    </reaction>
    <physiologicalReaction direction="left-to-right" evidence="9">
        <dbReference type="Rhea" id="RHEA:18866"/>
    </physiologicalReaction>
</comment>
<dbReference type="Gene3D" id="4.10.320.10">
    <property type="entry name" value="E3-binding domain"/>
    <property type="match status" value="1"/>
</dbReference>
<dbReference type="InterPro" id="IPR004167">
    <property type="entry name" value="PSBD"/>
</dbReference>
<dbReference type="InterPro" id="IPR001078">
    <property type="entry name" value="2-oxoacid_DH_actylTfrase"/>
</dbReference>
<dbReference type="CDD" id="cd06849">
    <property type="entry name" value="lipoyl_domain"/>
    <property type="match status" value="1"/>
</dbReference>
<dbReference type="PROSITE" id="PS50968">
    <property type="entry name" value="BIOTINYL_LIPOYL"/>
    <property type="match status" value="1"/>
</dbReference>
<dbReference type="SUPFAM" id="SSF47005">
    <property type="entry name" value="Peripheral subunit-binding domain of 2-oxo acid dehydrogenase complex"/>
    <property type="match status" value="1"/>
</dbReference>
<sequence>MAQLLRKIGTSIFPRKSFLANSKHLGYSVNFNLRRSFQTSLSLQKLVTFNLSDIGEGIHEVSVKEWFVEVGQVVSQFDNICEVQSDKASVTITSRYDGRIMKLYHSIDDIALVGKPLLDFDIDDEEDENSGSSSDSSSSSEDEKESGSSSDSETSKILTTPSVRRIAKENNVDLNKVHPTGKGGRILKGDVLEYLNLVPKGTQKPHPSLKEREKSEFEVPPPLTSRTVISPLEHRIVRLKGVPKVMYKSMTEALKIPHFSYSEEVDMSKLVSVRDEIKIEAQSRGIKITYMPFFIKALSVCLHKYPILNSSLDVENASIIYKPYHNISIAIHTPMGLVVPNIKNVHEKSILEISNEVMKIHDKGLKGALTPEDFSDGTFTLSNIGIIGGTYTHPVIMPPQVCIVAIGKINVLPRFDADGELVKAHIMKVSFSADHRIIDGVTISSFVNLWKQYLENPNLFLLDGH</sequence>
<evidence type="ECO:0000256" key="9">
    <source>
        <dbReference type="ARBA" id="ARBA00051775"/>
    </source>
</evidence>
<dbReference type="OrthoDB" id="202158at2759"/>
<protein>
    <recommendedName>
        <fullName evidence="10">Dihydrolipoamide acetyltransferase component of pyruvate dehydrogenase complex</fullName>
        <ecNumber evidence="10">2.3.1.-</ecNumber>
    </recommendedName>
</protein>
<dbReference type="Gene3D" id="2.40.50.100">
    <property type="match status" value="1"/>
</dbReference>
<evidence type="ECO:0000256" key="7">
    <source>
        <dbReference type="ARBA" id="ARBA00023128"/>
    </source>
</evidence>
<comment type="similarity">
    <text evidence="3 10">Belongs to the 2-oxoacid dehydrogenase family.</text>
</comment>
<dbReference type="AlphaFoldDB" id="A0A1J1HV85"/>
<comment type="cofactor">
    <cofactor evidence="1 10">
        <name>(R)-lipoate</name>
        <dbReference type="ChEBI" id="CHEBI:83088"/>
    </cofactor>
</comment>
<organism evidence="14 15">
    <name type="scientific">Clunio marinus</name>
    <dbReference type="NCBI Taxonomy" id="568069"/>
    <lineage>
        <taxon>Eukaryota</taxon>
        <taxon>Metazoa</taxon>
        <taxon>Ecdysozoa</taxon>
        <taxon>Arthropoda</taxon>
        <taxon>Hexapoda</taxon>
        <taxon>Insecta</taxon>
        <taxon>Pterygota</taxon>
        <taxon>Neoptera</taxon>
        <taxon>Endopterygota</taxon>
        <taxon>Diptera</taxon>
        <taxon>Nematocera</taxon>
        <taxon>Chironomoidea</taxon>
        <taxon>Chironomidae</taxon>
        <taxon>Clunio</taxon>
    </lineage>
</organism>
<dbReference type="EMBL" id="CVRI01000020">
    <property type="protein sequence ID" value="CRK91260.1"/>
    <property type="molecule type" value="Genomic_DNA"/>
</dbReference>
<keyword evidence="4 10" id="KW-0808">Transferase</keyword>
<evidence type="ECO:0000313" key="14">
    <source>
        <dbReference type="EMBL" id="CRK91260.1"/>
    </source>
</evidence>
<keyword evidence="15" id="KW-1185">Reference proteome</keyword>
<feature type="domain" description="Peripheral subunit-binding (PSBD)" evidence="13">
    <location>
        <begin position="158"/>
        <end position="195"/>
    </location>
</feature>
<dbReference type="Proteomes" id="UP000183832">
    <property type="component" value="Unassembled WGS sequence"/>
</dbReference>
<evidence type="ECO:0000256" key="5">
    <source>
        <dbReference type="ARBA" id="ARBA00022823"/>
    </source>
</evidence>
<dbReference type="FunFam" id="3.30.559.10:FF:000027">
    <property type="entry name" value="Dihydrolipoamide acetyltransferase component of pyruvate dehydrogenase complex"/>
    <property type="match status" value="1"/>
</dbReference>
<dbReference type="InterPro" id="IPR050743">
    <property type="entry name" value="2-oxoacid_DH_E2_comp"/>
</dbReference>
<dbReference type="FunFam" id="2.40.50.100:FF:000013">
    <property type="entry name" value="Dihydrolipoamide acetyltransferase component of pyruvate dehydrogenase complex"/>
    <property type="match status" value="1"/>
</dbReference>
<evidence type="ECO:0000256" key="3">
    <source>
        <dbReference type="ARBA" id="ARBA00007317"/>
    </source>
</evidence>
<dbReference type="FunFam" id="4.10.320.10:FF:000002">
    <property type="entry name" value="Dihydrolipoamide acetyltransferase component of pyruvate dehydrogenase complex"/>
    <property type="match status" value="1"/>
</dbReference>
<keyword evidence="5 10" id="KW-0450">Lipoyl</keyword>
<dbReference type="PROSITE" id="PS00189">
    <property type="entry name" value="LIPOYL"/>
    <property type="match status" value="1"/>
</dbReference>
<dbReference type="GO" id="GO:0031405">
    <property type="term" value="F:lipoic acid binding"/>
    <property type="evidence" value="ECO:0007669"/>
    <property type="project" value="TreeGrafter"/>
</dbReference>
<dbReference type="InterPro" id="IPR023213">
    <property type="entry name" value="CAT-like_dom_sf"/>
</dbReference>
<evidence type="ECO:0000259" key="12">
    <source>
        <dbReference type="PROSITE" id="PS50968"/>
    </source>
</evidence>
<dbReference type="Gene3D" id="3.30.559.10">
    <property type="entry name" value="Chloramphenicol acetyltransferase-like domain"/>
    <property type="match status" value="1"/>
</dbReference>
<evidence type="ECO:0000256" key="1">
    <source>
        <dbReference type="ARBA" id="ARBA00001938"/>
    </source>
</evidence>
<feature type="compositionally biased region" description="Low complexity" evidence="11">
    <location>
        <begin position="130"/>
        <end position="139"/>
    </location>
</feature>
<dbReference type="PROSITE" id="PS51826">
    <property type="entry name" value="PSBD"/>
    <property type="match status" value="1"/>
</dbReference>
<dbReference type="InterPro" id="IPR003016">
    <property type="entry name" value="2-oxoA_DH_lipoyl-BS"/>
</dbReference>
<dbReference type="Pfam" id="PF00198">
    <property type="entry name" value="2-oxoacid_dh"/>
    <property type="match status" value="1"/>
</dbReference>
<dbReference type="GO" id="GO:0043754">
    <property type="term" value="F:dihydrolipoamide branched chain acyltransferase activity"/>
    <property type="evidence" value="ECO:0007669"/>
    <property type="project" value="UniProtKB-EC"/>
</dbReference>
<keyword evidence="7" id="KW-0496">Mitochondrion</keyword>
<dbReference type="PANTHER" id="PTHR43178">
    <property type="entry name" value="DIHYDROLIPOAMIDE ACETYLTRANSFERASE COMPONENT OF PYRUVATE DEHYDROGENASE COMPLEX"/>
    <property type="match status" value="1"/>
</dbReference>
<dbReference type="SUPFAM" id="SSF51230">
    <property type="entry name" value="Single hybrid motif"/>
    <property type="match status" value="1"/>
</dbReference>
<reference evidence="14 15" key="1">
    <citation type="submission" date="2015-04" db="EMBL/GenBank/DDBJ databases">
        <authorList>
            <person name="Syromyatnikov M.Y."/>
            <person name="Popov V.N."/>
        </authorList>
    </citation>
    <scope>NUCLEOTIDE SEQUENCE [LARGE SCALE GENOMIC DNA]</scope>
</reference>
<evidence type="ECO:0000256" key="11">
    <source>
        <dbReference type="SAM" id="MobiDB-lite"/>
    </source>
</evidence>
<dbReference type="GO" id="GO:0016407">
    <property type="term" value="F:acetyltransferase activity"/>
    <property type="evidence" value="ECO:0007669"/>
    <property type="project" value="TreeGrafter"/>
</dbReference>
<evidence type="ECO:0000313" key="15">
    <source>
        <dbReference type="Proteomes" id="UP000183832"/>
    </source>
</evidence>
<dbReference type="Pfam" id="PF02817">
    <property type="entry name" value="E3_binding"/>
    <property type="match status" value="1"/>
</dbReference>
<dbReference type="STRING" id="568069.A0A1J1HV85"/>
<gene>
    <name evidence="14" type="ORF">CLUMA_CG004940</name>
</gene>
<dbReference type="Pfam" id="PF00364">
    <property type="entry name" value="Biotin_lipoyl"/>
    <property type="match status" value="1"/>
</dbReference>
<dbReference type="PANTHER" id="PTHR43178:SF5">
    <property type="entry name" value="LIPOAMIDE ACYLTRANSFERASE COMPONENT OF BRANCHED-CHAIN ALPHA-KETO ACID DEHYDROGENASE COMPLEX, MITOCHONDRIAL"/>
    <property type="match status" value="1"/>
</dbReference>
<dbReference type="EC" id="2.3.1.-" evidence="10"/>
<dbReference type="SUPFAM" id="SSF52777">
    <property type="entry name" value="CoA-dependent acyltransferases"/>
    <property type="match status" value="1"/>
</dbReference>
<evidence type="ECO:0000256" key="8">
    <source>
        <dbReference type="ARBA" id="ARBA00023315"/>
    </source>
</evidence>
<keyword evidence="6" id="KW-0809">Transit peptide</keyword>
<name>A0A1J1HV85_9DIPT</name>
<evidence type="ECO:0000259" key="13">
    <source>
        <dbReference type="PROSITE" id="PS51826"/>
    </source>
</evidence>
<dbReference type="GO" id="GO:0005829">
    <property type="term" value="C:cytosol"/>
    <property type="evidence" value="ECO:0007669"/>
    <property type="project" value="UniProtKB-ARBA"/>
</dbReference>
<accession>A0A1J1HV85</accession>
<proteinExistence type="inferred from homology"/>
<feature type="domain" description="Lipoyl-binding" evidence="12">
    <location>
        <begin position="46"/>
        <end position="121"/>
    </location>
</feature>
<dbReference type="InterPro" id="IPR000089">
    <property type="entry name" value="Biotin_lipoyl"/>
</dbReference>
<evidence type="ECO:0000256" key="4">
    <source>
        <dbReference type="ARBA" id="ARBA00022679"/>
    </source>
</evidence>
<dbReference type="InterPro" id="IPR036625">
    <property type="entry name" value="E3-bd_dom_sf"/>
</dbReference>
<evidence type="ECO:0000256" key="6">
    <source>
        <dbReference type="ARBA" id="ARBA00022946"/>
    </source>
</evidence>
<keyword evidence="8 10" id="KW-0012">Acyltransferase</keyword>
<dbReference type="GO" id="GO:0005759">
    <property type="term" value="C:mitochondrial matrix"/>
    <property type="evidence" value="ECO:0007669"/>
    <property type="project" value="UniProtKB-SubCell"/>
</dbReference>
<dbReference type="InterPro" id="IPR011053">
    <property type="entry name" value="Single_hybrid_motif"/>
</dbReference>
<feature type="region of interest" description="Disordered" evidence="11">
    <location>
        <begin position="123"/>
        <end position="162"/>
    </location>
</feature>
<evidence type="ECO:0000256" key="2">
    <source>
        <dbReference type="ARBA" id="ARBA00004305"/>
    </source>
</evidence>